<evidence type="ECO:0000313" key="1">
    <source>
        <dbReference type="EMBL" id="KAK6317983.1"/>
    </source>
</evidence>
<reference evidence="1 2" key="1">
    <citation type="submission" date="2021-04" db="EMBL/GenBank/DDBJ databases">
        <authorList>
            <person name="De Guttry C."/>
            <person name="Zahm M."/>
            <person name="Klopp C."/>
            <person name="Cabau C."/>
            <person name="Louis A."/>
            <person name="Berthelot C."/>
            <person name="Parey E."/>
            <person name="Roest Crollius H."/>
            <person name="Montfort J."/>
            <person name="Robinson-Rechavi M."/>
            <person name="Bucao C."/>
            <person name="Bouchez O."/>
            <person name="Gislard M."/>
            <person name="Lluch J."/>
            <person name="Milhes M."/>
            <person name="Lampietro C."/>
            <person name="Lopez Roques C."/>
            <person name="Donnadieu C."/>
            <person name="Braasch I."/>
            <person name="Desvignes T."/>
            <person name="Postlethwait J."/>
            <person name="Bobe J."/>
            <person name="Wedekind C."/>
            <person name="Guiguen Y."/>
        </authorList>
    </citation>
    <scope>NUCLEOTIDE SEQUENCE [LARGE SCALE GENOMIC DNA]</scope>
    <source>
        <strain evidence="1">Cs_M1</strain>
        <tissue evidence="1">Blood</tissue>
    </source>
</reference>
<dbReference type="AlphaFoldDB" id="A0AAN8LSQ8"/>
<dbReference type="EMBL" id="JAGTTL010000009">
    <property type="protein sequence ID" value="KAK6317983.1"/>
    <property type="molecule type" value="Genomic_DNA"/>
</dbReference>
<protein>
    <submittedName>
        <fullName evidence="1">Uncharacterized protein</fullName>
    </submittedName>
</protein>
<organism evidence="1 2">
    <name type="scientific">Coregonus suidteri</name>
    <dbReference type="NCBI Taxonomy" id="861788"/>
    <lineage>
        <taxon>Eukaryota</taxon>
        <taxon>Metazoa</taxon>
        <taxon>Chordata</taxon>
        <taxon>Craniata</taxon>
        <taxon>Vertebrata</taxon>
        <taxon>Euteleostomi</taxon>
        <taxon>Actinopterygii</taxon>
        <taxon>Neopterygii</taxon>
        <taxon>Teleostei</taxon>
        <taxon>Protacanthopterygii</taxon>
        <taxon>Salmoniformes</taxon>
        <taxon>Salmonidae</taxon>
        <taxon>Coregoninae</taxon>
        <taxon>Coregonus</taxon>
    </lineage>
</organism>
<proteinExistence type="predicted"/>
<gene>
    <name evidence="1" type="ORF">J4Q44_G00112740</name>
</gene>
<accession>A0AAN8LSQ8</accession>
<comment type="caution">
    <text evidence="1">The sequence shown here is derived from an EMBL/GenBank/DDBJ whole genome shotgun (WGS) entry which is preliminary data.</text>
</comment>
<name>A0AAN8LSQ8_9TELE</name>
<evidence type="ECO:0000313" key="2">
    <source>
        <dbReference type="Proteomes" id="UP001356427"/>
    </source>
</evidence>
<keyword evidence="2" id="KW-1185">Reference proteome</keyword>
<dbReference type="Proteomes" id="UP001356427">
    <property type="component" value="Unassembled WGS sequence"/>
</dbReference>
<sequence length="161" mass="17996">MMVNLPRLGAPCKISPRGVAMIMRTEEGETVEEGDCGVPSSCDAVKSCLMRIPHAPACLNSFNNLLKEHNITPPKLPPMPQLPTNLSQFTSQVTQLVPSLPPELSQEFFHSKFKYLSSYLVYPPTYSSGYPVYPKPWPIFPARYTTYLSEWDSPTPTCRTA</sequence>